<keyword evidence="3" id="KW-1185">Reference proteome</keyword>
<sequence>MTDTYMEIQEELQLMQRELQERLAKEETYTYDVEFGEEFLGIAKIDVKNKLLLHDMREDLKDVERALLKMEIGMYGICEETGQRMTLRQLKGMPTARTVHECFYEKVKTI</sequence>
<evidence type="ECO:0000313" key="3">
    <source>
        <dbReference type="Proteomes" id="UP000789423"/>
    </source>
</evidence>
<organism evidence="2 3">
    <name type="scientific">Bacillus rhizoplanae</name>
    <dbReference type="NCBI Taxonomy" id="2880966"/>
    <lineage>
        <taxon>Bacteria</taxon>
        <taxon>Bacillati</taxon>
        <taxon>Bacillota</taxon>
        <taxon>Bacilli</taxon>
        <taxon>Bacillales</taxon>
        <taxon>Bacillaceae</taxon>
        <taxon>Bacillus</taxon>
    </lineage>
</organism>
<dbReference type="PANTHER" id="PTHR33823">
    <property type="entry name" value="RNA POLYMERASE-BINDING TRANSCRIPTION FACTOR DKSA-RELATED"/>
    <property type="match status" value="1"/>
</dbReference>
<dbReference type="Gene3D" id="1.20.120.910">
    <property type="entry name" value="DksA, coiled-coil domain"/>
    <property type="match status" value="1"/>
</dbReference>
<dbReference type="PROSITE" id="PS51128">
    <property type="entry name" value="ZF_DKSA_2"/>
    <property type="match status" value="1"/>
</dbReference>
<comment type="caution">
    <text evidence="2">The sequence shown here is derived from an EMBL/GenBank/DDBJ whole genome shotgun (WGS) entry which is preliminary data.</text>
</comment>
<feature type="zinc finger region" description="dksA C4-type" evidence="1">
    <location>
        <begin position="78"/>
        <end position="102"/>
    </location>
</feature>
<evidence type="ECO:0000313" key="2">
    <source>
        <dbReference type="EMBL" id="CAG9611098.1"/>
    </source>
</evidence>
<name>A0ABM8Y5X5_9BACI</name>
<evidence type="ECO:0008006" key="4">
    <source>
        <dbReference type="Google" id="ProtNLM"/>
    </source>
</evidence>
<dbReference type="RefSeq" id="WP_230573429.1">
    <property type="nucleotide sequence ID" value="NZ_CAKJTI010000001.1"/>
</dbReference>
<protein>
    <recommendedName>
        <fullName evidence="4">Molecular chaperone DnaK</fullName>
    </recommendedName>
</protein>
<gene>
    <name evidence="2" type="ORF">BACCIP111899_00270</name>
</gene>
<dbReference type="Proteomes" id="UP000789423">
    <property type="component" value="Unassembled WGS sequence"/>
</dbReference>
<evidence type="ECO:0000256" key="1">
    <source>
        <dbReference type="PROSITE-ProRule" id="PRU00510"/>
    </source>
</evidence>
<reference evidence="2 3" key="1">
    <citation type="submission" date="2021-10" db="EMBL/GenBank/DDBJ databases">
        <authorList>
            <person name="Criscuolo A."/>
        </authorList>
    </citation>
    <scope>NUCLEOTIDE SEQUENCE [LARGE SCALE GENOMIC DNA]</scope>
    <source>
        <strain evidence="3">CIP 111899</strain>
    </source>
</reference>
<proteinExistence type="predicted"/>
<dbReference type="EMBL" id="CAKJTI010000001">
    <property type="protein sequence ID" value="CAG9611098.1"/>
    <property type="molecule type" value="Genomic_DNA"/>
</dbReference>
<accession>A0ABM8Y5X5</accession>
<dbReference type="PANTHER" id="PTHR33823:SF5">
    <property type="entry name" value="DNAK SUPPRESSOR PROTEIN"/>
    <property type="match status" value="1"/>
</dbReference>